<accession>A0ABR5AMN2</accession>
<organism evidence="2 3">
    <name type="scientific">Gordoniibacillus kamchatkensis</name>
    <dbReference type="NCBI Taxonomy" id="1590651"/>
    <lineage>
        <taxon>Bacteria</taxon>
        <taxon>Bacillati</taxon>
        <taxon>Bacillota</taxon>
        <taxon>Bacilli</taxon>
        <taxon>Bacillales</taxon>
        <taxon>Paenibacillaceae</taxon>
        <taxon>Gordoniibacillus</taxon>
    </lineage>
</organism>
<dbReference type="Pfam" id="PF14286">
    <property type="entry name" value="DHHW"/>
    <property type="match status" value="1"/>
</dbReference>
<keyword evidence="3" id="KW-1185">Reference proteome</keyword>
<keyword evidence="1" id="KW-0812">Transmembrane</keyword>
<evidence type="ECO:0000313" key="2">
    <source>
        <dbReference type="EMBL" id="KIL42217.1"/>
    </source>
</evidence>
<evidence type="ECO:0000256" key="1">
    <source>
        <dbReference type="SAM" id="Phobius"/>
    </source>
</evidence>
<dbReference type="RefSeq" id="WP_082053044.1">
    <property type="nucleotide sequence ID" value="NZ_JXAK01000002.1"/>
</dbReference>
<sequence>MRTGSFMQIAVFIGFLVAGAAGVMIFGGKDKISESENRALAPYPVCSLRSMMSGGYFRQLENFVADHIAFRDALVQISKYISTWHGVAGRDSIVIVPSKANNTSESQQVPQGSHVAEAVPVPERVVNGPAPAGRDAEPLQDEKFRVQGKVAVVGDRAVNLFKYDAAAGQAYADAINDIGKALDRAMPNQVRTSVLLAPTAAHFVRSAKLKSLSDSQKEAIDKVYGRIESKVKKVDVLSMLEQHADESLYFRTDHHWTANGAYYAYAAYVQSLGLQPAPLASYSKGQAAGFLGSLYASTMNRRLAEHPDDVVYYMPSVKHQYVVHYSGPLQMPLIDLSHAQRKNKYRIFLSGDRPWAQITTDVNNGRRLAVVKDSYGNAFVPFLLPHYSEIFVVDPRQFGQSIAAFMQKRGIHELLFVNNAEVTMDLGFAEQLQKLIKE</sequence>
<gene>
    <name evidence="2" type="ORF">SD70_01305</name>
</gene>
<keyword evidence="1" id="KW-0472">Membrane</keyword>
<name>A0ABR5AMN2_9BACL</name>
<keyword evidence="1" id="KW-1133">Transmembrane helix</keyword>
<comment type="caution">
    <text evidence="2">The sequence shown here is derived from an EMBL/GenBank/DDBJ whole genome shotgun (WGS) entry which is preliminary data.</text>
</comment>
<dbReference type="InterPro" id="IPR025945">
    <property type="entry name" value="DHHW"/>
</dbReference>
<dbReference type="EMBL" id="JXAK01000002">
    <property type="protein sequence ID" value="KIL42217.1"/>
    <property type="molecule type" value="Genomic_DNA"/>
</dbReference>
<reference evidence="2 3" key="1">
    <citation type="submission" date="2014-12" db="EMBL/GenBank/DDBJ databases">
        <title>Draft genome sequence of Paenibacillus kamchatkensis strain B-2647.</title>
        <authorList>
            <person name="Karlyshev A.V."/>
            <person name="Kudryashova E.B."/>
        </authorList>
    </citation>
    <scope>NUCLEOTIDE SEQUENCE [LARGE SCALE GENOMIC DNA]</scope>
    <source>
        <strain evidence="2 3">VKM B-2647</strain>
    </source>
</reference>
<proteinExistence type="predicted"/>
<protein>
    <recommendedName>
        <fullName evidence="4">DHHW protein</fullName>
    </recommendedName>
</protein>
<evidence type="ECO:0008006" key="4">
    <source>
        <dbReference type="Google" id="ProtNLM"/>
    </source>
</evidence>
<feature type="transmembrane region" description="Helical" evidence="1">
    <location>
        <begin position="6"/>
        <end position="28"/>
    </location>
</feature>
<dbReference type="Proteomes" id="UP000031967">
    <property type="component" value="Unassembled WGS sequence"/>
</dbReference>
<evidence type="ECO:0000313" key="3">
    <source>
        <dbReference type="Proteomes" id="UP000031967"/>
    </source>
</evidence>